<protein>
    <recommendedName>
        <fullName evidence="3">XRE family transcriptional regulator</fullName>
    </recommendedName>
</protein>
<name>A0ABW6N4F0_9ACTN</name>
<evidence type="ECO:0000313" key="2">
    <source>
        <dbReference type="Proteomes" id="UP001601422"/>
    </source>
</evidence>
<evidence type="ECO:0008006" key="3">
    <source>
        <dbReference type="Google" id="ProtNLM"/>
    </source>
</evidence>
<dbReference type="Proteomes" id="UP001601422">
    <property type="component" value="Unassembled WGS sequence"/>
</dbReference>
<keyword evidence="2" id="KW-1185">Reference proteome</keyword>
<dbReference type="InterPro" id="IPR010982">
    <property type="entry name" value="Lambda_DNA-bd_dom_sf"/>
</dbReference>
<dbReference type="Gene3D" id="1.10.260.40">
    <property type="entry name" value="lambda repressor-like DNA-binding domains"/>
    <property type="match status" value="1"/>
</dbReference>
<evidence type="ECO:0000313" key="1">
    <source>
        <dbReference type="EMBL" id="MFF0007487.1"/>
    </source>
</evidence>
<organism evidence="1 2">
    <name type="scientific">Streptomyces tibetensis</name>
    <dbReference type="NCBI Taxonomy" id="2382123"/>
    <lineage>
        <taxon>Bacteria</taxon>
        <taxon>Bacillati</taxon>
        <taxon>Actinomycetota</taxon>
        <taxon>Actinomycetes</taxon>
        <taxon>Kitasatosporales</taxon>
        <taxon>Streptomycetaceae</taxon>
        <taxon>Streptomyces</taxon>
    </lineage>
</organism>
<sequence>MTDAAPEPASAEDQFTPWLNEGNQLLSGLGLSWSDVLSDLEQVSYATGVTPERIMARLEGAPPRTDPVTFAERLSFLHETRRDANGKKFVLRVIAETIAAEQNVKLTASAVHHLLHGRNEPTRQTAAWLEKYFKVPVGWCSLTEGEALAAYVGARLTPLRAAQDTLRALQNRGVTAVSARSAGDLARQPGLLADLLPTLLAVADNPWEPRVPRDGT</sequence>
<dbReference type="EMBL" id="JBIAJP010000010">
    <property type="protein sequence ID" value="MFF0007487.1"/>
    <property type="molecule type" value="Genomic_DNA"/>
</dbReference>
<accession>A0ABW6N4F0</accession>
<gene>
    <name evidence="1" type="ORF">ACFYQT_29135</name>
</gene>
<dbReference type="RefSeq" id="WP_389832610.1">
    <property type="nucleotide sequence ID" value="NZ_JBIAJP010000010.1"/>
</dbReference>
<proteinExistence type="predicted"/>
<reference evidence="1 2" key="1">
    <citation type="submission" date="2024-10" db="EMBL/GenBank/DDBJ databases">
        <title>The Natural Products Discovery Center: Release of the First 8490 Sequenced Strains for Exploring Actinobacteria Biosynthetic Diversity.</title>
        <authorList>
            <person name="Kalkreuter E."/>
            <person name="Kautsar S.A."/>
            <person name="Yang D."/>
            <person name="Bader C.D."/>
            <person name="Teijaro C.N."/>
            <person name="Fluegel L."/>
            <person name="Davis C.M."/>
            <person name="Simpson J.R."/>
            <person name="Lauterbach L."/>
            <person name="Steele A.D."/>
            <person name="Gui C."/>
            <person name="Meng S."/>
            <person name="Li G."/>
            <person name="Viehrig K."/>
            <person name="Ye F."/>
            <person name="Su P."/>
            <person name="Kiefer A.F."/>
            <person name="Nichols A."/>
            <person name="Cepeda A.J."/>
            <person name="Yan W."/>
            <person name="Fan B."/>
            <person name="Jiang Y."/>
            <person name="Adhikari A."/>
            <person name="Zheng C.-J."/>
            <person name="Schuster L."/>
            <person name="Cowan T.M."/>
            <person name="Smanski M.J."/>
            <person name="Chevrette M.G."/>
            <person name="De Carvalho L.P.S."/>
            <person name="Shen B."/>
        </authorList>
    </citation>
    <scope>NUCLEOTIDE SEQUENCE [LARGE SCALE GENOMIC DNA]</scope>
    <source>
        <strain evidence="1 2">NPDC005497</strain>
    </source>
</reference>
<comment type="caution">
    <text evidence="1">The sequence shown here is derived from an EMBL/GenBank/DDBJ whole genome shotgun (WGS) entry which is preliminary data.</text>
</comment>